<dbReference type="EMBL" id="NBNE01004380">
    <property type="protein sequence ID" value="OWZ05534.1"/>
    <property type="molecule type" value="Genomic_DNA"/>
</dbReference>
<evidence type="ECO:0000313" key="3">
    <source>
        <dbReference type="Proteomes" id="UP000198211"/>
    </source>
</evidence>
<protein>
    <submittedName>
        <fullName evidence="2">Uncharacterized protein</fullName>
    </submittedName>
</protein>
<dbReference type="AlphaFoldDB" id="A0A225VKB4"/>
<gene>
    <name evidence="2" type="ORF">PHMEG_00022361</name>
</gene>
<dbReference type="Proteomes" id="UP000198211">
    <property type="component" value="Unassembled WGS sequence"/>
</dbReference>
<keyword evidence="3" id="KW-1185">Reference proteome</keyword>
<comment type="caution">
    <text evidence="2">The sequence shown here is derived from an EMBL/GenBank/DDBJ whole genome shotgun (WGS) entry which is preliminary data.</text>
</comment>
<evidence type="ECO:0000313" key="2">
    <source>
        <dbReference type="EMBL" id="OWZ05534.1"/>
    </source>
</evidence>
<feature type="region of interest" description="Disordered" evidence="1">
    <location>
        <begin position="140"/>
        <end position="168"/>
    </location>
</feature>
<sequence>MSSLLALLLFCDFLENRLHTSNLALLRRMLSDFFAGDEHTLQNFILLGASMVTVMPIERKSPRLQREAARLLSQQQRMAQDSKQQSLFCFFCYLSTRVATKNIFWLREMFHEFCIGDDTLVREFVGRGNEVISVIPMDTQTQVHQHQTTGTDPEMPELGQRGSDSECEDDDEICTLAELAMVAA</sequence>
<reference evidence="3" key="1">
    <citation type="submission" date="2017-03" db="EMBL/GenBank/DDBJ databases">
        <title>Phytopthora megakarya and P. palmivora, two closely related causual agents of cacao black pod achieved similar genome size and gene model numbers by different mechanisms.</title>
        <authorList>
            <person name="Ali S."/>
            <person name="Shao J."/>
            <person name="Larry D.J."/>
            <person name="Kronmiller B."/>
            <person name="Shen D."/>
            <person name="Strem M.D."/>
            <person name="Melnick R.L."/>
            <person name="Guiltinan M.J."/>
            <person name="Tyler B.M."/>
            <person name="Meinhardt L.W."/>
            <person name="Bailey B.A."/>
        </authorList>
    </citation>
    <scope>NUCLEOTIDE SEQUENCE [LARGE SCALE GENOMIC DNA]</scope>
    <source>
        <strain evidence="3">zdho120</strain>
    </source>
</reference>
<feature type="non-terminal residue" evidence="2">
    <location>
        <position position="184"/>
    </location>
</feature>
<feature type="compositionally biased region" description="Low complexity" evidence="1">
    <location>
        <begin position="140"/>
        <end position="149"/>
    </location>
</feature>
<organism evidence="2 3">
    <name type="scientific">Phytophthora megakarya</name>
    <dbReference type="NCBI Taxonomy" id="4795"/>
    <lineage>
        <taxon>Eukaryota</taxon>
        <taxon>Sar</taxon>
        <taxon>Stramenopiles</taxon>
        <taxon>Oomycota</taxon>
        <taxon>Peronosporomycetes</taxon>
        <taxon>Peronosporales</taxon>
        <taxon>Peronosporaceae</taxon>
        <taxon>Phytophthora</taxon>
    </lineage>
</organism>
<name>A0A225VKB4_9STRA</name>
<proteinExistence type="predicted"/>
<accession>A0A225VKB4</accession>
<dbReference type="OrthoDB" id="123164at2759"/>
<evidence type="ECO:0000256" key="1">
    <source>
        <dbReference type="SAM" id="MobiDB-lite"/>
    </source>
</evidence>